<evidence type="ECO:0000313" key="1">
    <source>
        <dbReference type="EMBL" id="KIM46855.1"/>
    </source>
</evidence>
<organism evidence="1 2">
    <name type="scientific">Hebeloma cylindrosporum</name>
    <dbReference type="NCBI Taxonomy" id="76867"/>
    <lineage>
        <taxon>Eukaryota</taxon>
        <taxon>Fungi</taxon>
        <taxon>Dikarya</taxon>
        <taxon>Basidiomycota</taxon>
        <taxon>Agaricomycotina</taxon>
        <taxon>Agaricomycetes</taxon>
        <taxon>Agaricomycetidae</taxon>
        <taxon>Agaricales</taxon>
        <taxon>Agaricineae</taxon>
        <taxon>Hymenogastraceae</taxon>
        <taxon>Hebeloma</taxon>
    </lineage>
</organism>
<proteinExistence type="predicted"/>
<dbReference type="AlphaFoldDB" id="A0A0C3CDK3"/>
<reference evidence="2" key="2">
    <citation type="submission" date="2015-01" db="EMBL/GenBank/DDBJ databases">
        <title>Evolutionary Origins and Diversification of the Mycorrhizal Mutualists.</title>
        <authorList>
            <consortium name="DOE Joint Genome Institute"/>
            <consortium name="Mycorrhizal Genomics Consortium"/>
            <person name="Kohler A."/>
            <person name="Kuo A."/>
            <person name="Nagy L.G."/>
            <person name="Floudas D."/>
            <person name="Copeland A."/>
            <person name="Barry K.W."/>
            <person name="Cichocki N."/>
            <person name="Veneault-Fourrey C."/>
            <person name="LaButti K."/>
            <person name="Lindquist E.A."/>
            <person name="Lipzen A."/>
            <person name="Lundell T."/>
            <person name="Morin E."/>
            <person name="Murat C."/>
            <person name="Riley R."/>
            <person name="Ohm R."/>
            <person name="Sun H."/>
            <person name="Tunlid A."/>
            <person name="Henrissat B."/>
            <person name="Grigoriev I.V."/>
            <person name="Hibbett D.S."/>
            <person name="Martin F."/>
        </authorList>
    </citation>
    <scope>NUCLEOTIDE SEQUENCE [LARGE SCALE GENOMIC DNA]</scope>
    <source>
        <strain evidence="2">h7</strain>
    </source>
</reference>
<gene>
    <name evidence="1" type="ORF">M413DRAFT_264482</name>
</gene>
<protein>
    <submittedName>
        <fullName evidence="1">Uncharacterized protein</fullName>
    </submittedName>
</protein>
<evidence type="ECO:0000313" key="2">
    <source>
        <dbReference type="Proteomes" id="UP000053424"/>
    </source>
</evidence>
<dbReference type="HOGENOM" id="CLU_1855512_0_0_1"/>
<dbReference type="Proteomes" id="UP000053424">
    <property type="component" value="Unassembled WGS sequence"/>
</dbReference>
<accession>A0A0C3CDK3</accession>
<sequence length="138" mass="14965">MAGPSLCPGFAFVYIINACFLHRSSFDPIYCLYGTPRASGTNACCTLASRLSSASAQSSPGVIPAHADPARQHHFFKKSITLTTNIPYDFPPHFLLSGHSYLCLPSSLLSSPPSLLNFLLVLWINNVNFIHIFALGHG</sequence>
<name>A0A0C3CDK3_HEBCY</name>
<dbReference type="EMBL" id="KN831770">
    <property type="protein sequence ID" value="KIM46855.1"/>
    <property type="molecule type" value="Genomic_DNA"/>
</dbReference>
<keyword evidence="2" id="KW-1185">Reference proteome</keyword>
<reference evidence="1 2" key="1">
    <citation type="submission" date="2014-04" db="EMBL/GenBank/DDBJ databases">
        <authorList>
            <consortium name="DOE Joint Genome Institute"/>
            <person name="Kuo A."/>
            <person name="Gay G."/>
            <person name="Dore J."/>
            <person name="Kohler A."/>
            <person name="Nagy L.G."/>
            <person name="Floudas D."/>
            <person name="Copeland A."/>
            <person name="Barry K.W."/>
            <person name="Cichocki N."/>
            <person name="Veneault-Fourrey C."/>
            <person name="LaButti K."/>
            <person name="Lindquist E.A."/>
            <person name="Lipzen A."/>
            <person name="Lundell T."/>
            <person name="Morin E."/>
            <person name="Murat C."/>
            <person name="Sun H."/>
            <person name="Tunlid A."/>
            <person name="Henrissat B."/>
            <person name="Grigoriev I.V."/>
            <person name="Hibbett D.S."/>
            <person name="Martin F."/>
            <person name="Nordberg H.P."/>
            <person name="Cantor M.N."/>
            <person name="Hua S.X."/>
        </authorList>
    </citation>
    <scope>NUCLEOTIDE SEQUENCE [LARGE SCALE GENOMIC DNA]</scope>
    <source>
        <strain evidence="2">h7</strain>
    </source>
</reference>